<reference evidence="2" key="1">
    <citation type="submission" date="2024-07" db="EMBL/GenBank/DDBJ databases">
        <authorList>
            <person name="Yu S.T."/>
        </authorList>
    </citation>
    <scope>NUCLEOTIDE SEQUENCE</scope>
    <source>
        <strain evidence="2">R17</strain>
    </source>
</reference>
<dbReference type="RefSeq" id="WP_031060315.1">
    <property type="nucleotide sequence ID" value="NZ_CP163433.1"/>
</dbReference>
<name>A0AB39NLS2_9ACTN</name>
<dbReference type="InterPro" id="IPR007278">
    <property type="entry name" value="DUF397"/>
</dbReference>
<feature type="domain" description="DUF397" evidence="1">
    <location>
        <begin position="12"/>
        <end position="63"/>
    </location>
</feature>
<organism evidence="2">
    <name type="scientific">Streptomyces sp. R17</name>
    <dbReference type="NCBI Taxonomy" id="3238626"/>
    <lineage>
        <taxon>Bacteria</taxon>
        <taxon>Bacillati</taxon>
        <taxon>Actinomycetota</taxon>
        <taxon>Actinomycetes</taxon>
        <taxon>Kitasatosporales</taxon>
        <taxon>Streptomycetaceae</taxon>
        <taxon>Streptomyces</taxon>
    </lineage>
</organism>
<accession>A0AB39NLS2</accession>
<evidence type="ECO:0000313" key="2">
    <source>
        <dbReference type="EMBL" id="XDQ18832.1"/>
    </source>
</evidence>
<dbReference type="EMBL" id="CP163433">
    <property type="protein sequence ID" value="XDQ18832.1"/>
    <property type="molecule type" value="Genomic_DNA"/>
</dbReference>
<dbReference type="AlphaFoldDB" id="A0AB39NLS2"/>
<sequence>MSVGQPPAHRPKWFKSSYSGGNTTECLEAAYTPDGVLIRDSKRSSGPRLELSRRAWAQFVAGVPAR</sequence>
<protein>
    <submittedName>
        <fullName evidence="2">DUF397 domain-containing protein</fullName>
    </submittedName>
</protein>
<evidence type="ECO:0000259" key="1">
    <source>
        <dbReference type="Pfam" id="PF04149"/>
    </source>
</evidence>
<gene>
    <name evidence="2" type="ORF">AB5J48_12020</name>
</gene>
<dbReference type="Pfam" id="PF04149">
    <property type="entry name" value="DUF397"/>
    <property type="match status" value="1"/>
</dbReference>
<proteinExistence type="predicted"/>